<reference evidence="2" key="1">
    <citation type="journal article" date="2021" name="Nat. Commun.">
        <title>Genetic determinants of endophytism in the Arabidopsis root mycobiome.</title>
        <authorList>
            <person name="Mesny F."/>
            <person name="Miyauchi S."/>
            <person name="Thiergart T."/>
            <person name="Pickel B."/>
            <person name="Atanasova L."/>
            <person name="Karlsson M."/>
            <person name="Huettel B."/>
            <person name="Barry K.W."/>
            <person name="Haridas S."/>
            <person name="Chen C."/>
            <person name="Bauer D."/>
            <person name="Andreopoulos W."/>
            <person name="Pangilinan J."/>
            <person name="LaButti K."/>
            <person name="Riley R."/>
            <person name="Lipzen A."/>
            <person name="Clum A."/>
            <person name="Drula E."/>
            <person name="Henrissat B."/>
            <person name="Kohler A."/>
            <person name="Grigoriev I.V."/>
            <person name="Martin F.M."/>
            <person name="Hacquard S."/>
        </authorList>
    </citation>
    <scope>NUCLEOTIDE SEQUENCE</scope>
    <source>
        <strain evidence="2">MPI-CAGE-AT-0016</strain>
    </source>
</reference>
<proteinExistence type="predicted"/>
<gene>
    <name evidence="2" type="ORF">B0T11DRAFT_330088</name>
</gene>
<sequence length="75" mass="8282">MDKIKNIVKGTSKEDQEKEFSTQPIDDKKTFDPKTAHHNAAPGPAIPKDFSAQEEGTKEDRRAKAVAMNNQGADQ</sequence>
<dbReference type="AlphaFoldDB" id="A0A8K0TC63"/>
<feature type="compositionally biased region" description="Basic and acidic residues" evidence="1">
    <location>
        <begin position="1"/>
        <end position="35"/>
    </location>
</feature>
<evidence type="ECO:0000313" key="2">
    <source>
        <dbReference type="EMBL" id="KAH7358269.1"/>
    </source>
</evidence>
<evidence type="ECO:0000256" key="1">
    <source>
        <dbReference type="SAM" id="MobiDB-lite"/>
    </source>
</evidence>
<name>A0A8K0TC63_9PEZI</name>
<dbReference type="OrthoDB" id="2532734at2759"/>
<comment type="caution">
    <text evidence="2">The sequence shown here is derived from an EMBL/GenBank/DDBJ whole genome shotgun (WGS) entry which is preliminary data.</text>
</comment>
<organism evidence="2 3">
    <name type="scientific">Plectosphaerella cucumerina</name>
    <dbReference type="NCBI Taxonomy" id="40658"/>
    <lineage>
        <taxon>Eukaryota</taxon>
        <taxon>Fungi</taxon>
        <taxon>Dikarya</taxon>
        <taxon>Ascomycota</taxon>
        <taxon>Pezizomycotina</taxon>
        <taxon>Sordariomycetes</taxon>
        <taxon>Hypocreomycetidae</taxon>
        <taxon>Glomerellales</taxon>
        <taxon>Plectosphaerellaceae</taxon>
        <taxon>Plectosphaerella</taxon>
    </lineage>
</organism>
<protein>
    <submittedName>
        <fullName evidence="2">Uncharacterized protein</fullName>
    </submittedName>
</protein>
<feature type="region of interest" description="Disordered" evidence="1">
    <location>
        <begin position="1"/>
        <end position="75"/>
    </location>
</feature>
<dbReference type="EMBL" id="JAGPXD010000004">
    <property type="protein sequence ID" value="KAH7358269.1"/>
    <property type="molecule type" value="Genomic_DNA"/>
</dbReference>
<keyword evidence="3" id="KW-1185">Reference proteome</keyword>
<accession>A0A8K0TC63</accession>
<evidence type="ECO:0000313" key="3">
    <source>
        <dbReference type="Proteomes" id="UP000813385"/>
    </source>
</evidence>
<dbReference type="Proteomes" id="UP000813385">
    <property type="component" value="Unassembled WGS sequence"/>
</dbReference>